<keyword evidence="4" id="KW-1185">Reference proteome</keyword>
<dbReference type="InterPro" id="IPR034085">
    <property type="entry name" value="TOG"/>
</dbReference>
<proteinExistence type="predicted"/>
<dbReference type="Proteomes" id="UP000053766">
    <property type="component" value="Unassembled WGS sequence"/>
</dbReference>
<dbReference type="SMART" id="SM01349">
    <property type="entry name" value="TOG"/>
    <property type="match status" value="1"/>
</dbReference>
<organism evidence="3 4">
    <name type="scientific">Dictyocaulus viviparus</name>
    <name type="common">Bovine lungworm</name>
    <dbReference type="NCBI Taxonomy" id="29172"/>
    <lineage>
        <taxon>Eukaryota</taxon>
        <taxon>Metazoa</taxon>
        <taxon>Ecdysozoa</taxon>
        <taxon>Nematoda</taxon>
        <taxon>Chromadorea</taxon>
        <taxon>Rhabditida</taxon>
        <taxon>Rhabditina</taxon>
        <taxon>Rhabditomorpha</taxon>
        <taxon>Strongyloidea</taxon>
        <taxon>Metastrongylidae</taxon>
        <taxon>Dictyocaulus</taxon>
    </lineage>
</organism>
<dbReference type="GO" id="GO:0045180">
    <property type="term" value="C:basal cortex"/>
    <property type="evidence" value="ECO:0007669"/>
    <property type="project" value="TreeGrafter"/>
</dbReference>
<name>A0A0D8Y8I8_DICVI</name>
<dbReference type="InterPro" id="IPR016024">
    <property type="entry name" value="ARM-type_fold"/>
</dbReference>
<dbReference type="GO" id="GO:0000776">
    <property type="term" value="C:kinetochore"/>
    <property type="evidence" value="ECO:0007669"/>
    <property type="project" value="TreeGrafter"/>
</dbReference>
<dbReference type="GO" id="GO:0008017">
    <property type="term" value="F:microtubule binding"/>
    <property type="evidence" value="ECO:0007669"/>
    <property type="project" value="TreeGrafter"/>
</dbReference>
<dbReference type="Gene3D" id="1.25.10.10">
    <property type="entry name" value="Leucine-rich Repeat Variant"/>
    <property type="match status" value="2"/>
</dbReference>
<sequence length="731" mass="80515">MKPVSICETDQENQGRLTSILSRGSSMPAQKRVSNTAKNSVSSTGAVNEEDFRKAFTQVPKCDIYSSKELTSQLESIRSILENTQIDWSQRVNSLKLLRSILLNGGMDYENELITGILTLEDALVTSVKDLRSQVCREACITVSFLCEKLETSIVRLCEALLPAAISLIQNSVKIMSSSGTTACYFIVKHVEHPKLIAIVLSFSSSKSKEIRRVIQDLVGQMIAIWTPCKLEKSLNGIVDCIKAGISDADPQARASARNSYQQLDQHFPHHAQLLFQANLSASLDPSKQRSLSGAVSAASSSQSINSERDSLNMAQRLGALGVNRAKTTNFFAGRSASEIDANAVRRAAAFTPSKSKLSGSIASRNTPARPAVIRSGIPPSRQTPLKSSNAANPPGSVSQPGSRSTSPSRTAATRRIQPSGSISSSTSPSSKLTSGIGRPRQIGTREASPRRFNQNRGASSNGHSNFADSRQLCNAIKNFSLNGSDDGDCSFGVIRYDHAELTDALASCTSVNLNERKDGLRSLLEILKSRRSIPQPEIKKICEVLNKLLTEGNHKFMQIVMDILNVFVSSYHDSLGEWLQFLLLKLLHKSGLEILPTLVQPLNMALRAVRTTFRPELQLIAVCKNIMDPIQTPPVKVKAATLNYLHELLQEMEQGTNLARDEVRAAVQKIFHWMEDPKNATIKIACERVIYDLFSLNTADFSTILSNYPPQWREFAYSLLKKNKFRFVRF</sequence>
<evidence type="ECO:0000313" key="4">
    <source>
        <dbReference type="Proteomes" id="UP000053766"/>
    </source>
</evidence>
<dbReference type="PANTHER" id="PTHR21567:SF9">
    <property type="entry name" value="CLIP-ASSOCIATING PROTEIN"/>
    <property type="match status" value="1"/>
</dbReference>
<dbReference type="OrthoDB" id="46159at2759"/>
<accession>A0A0D8Y8I8</accession>
<protein>
    <recommendedName>
        <fullName evidence="2">TOG domain-containing protein</fullName>
    </recommendedName>
</protein>
<feature type="compositionally biased region" description="Polar residues" evidence="1">
    <location>
        <begin position="353"/>
        <end position="367"/>
    </location>
</feature>
<dbReference type="GO" id="GO:0040001">
    <property type="term" value="P:establishment of mitotic spindle localization"/>
    <property type="evidence" value="ECO:0007669"/>
    <property type="project" value="TreeGrafter"/>
</dbReference>
<dbReference type="Pfam" id="PF12348">
    <property type="entry name" value="CLASP_N"/>
    <property type="match status" value="1"/>
</dbReference>
<evidence type="ECO:0000259" key="2">
    <source>
        <dbReference type="SMART" id="SM01349"/>
    </source>
</evidence>
<dbReference type="GO" id="GO:0005876">
    <property type="term" value="C:spindle microtubule"/>
    <property type="evidence" value="ECO:0007669"/>
    <property type="project" value="TreeGrafter"/>
</dbReference>
<evidence type="ECO:0000256" key="1">
    <source>
        <dbReference type="SAM" id="MobiDB-lite"/>
    </source>
</evidence>
<dbReference type="PANTHER" id="PTHR21567">
    <property type="entry name" value="CLASP"/>
    <property type="match status" value="1"/>
</dbReference>
<feature type="compositionally biased region" description="Polar residues" evidence="1">
    <location>
        <begin position="452"/>
        <end position="466"/>
    </location>
</feature>
<dbReference type="EMBL" id="KN716156">
    <property type="protein sequence ID" value="KJH53040.1"/>
    <property type="molecule type" value="Genomic_DNA"/>
</dbReference>
<evidence type="ECO:0000313" key="3">
    <source>
        <dbReference type="EMBL" id="KJH53040.1"/>
    </source>
</evidence>
<dbReference type="InterPro" id="IPR024395">
    <property type="entry name" value="CLASP_N_dom"/>
</dbReference>
<reference evidence="3 4" key="1">
    <citation type="submission" date="2013-11" db="EMBL/GenBank/DDBJ databases">
        <title>Draft genome of the bovine lungworm Dictyocaulus viviparus.</title>
        <authorList>
            <person name="Mitreva M."/>
        </authorList>
    </citation>
    <scope>NUCLEOTIDE SEQUENCE [LARGE SCALE GENOMIC DNA]</scope>
    <source>
        <strain evidence="3 4">HannoverDv2000</strain>
    </source>
</reference>
<dbReference type="InterPro" id="IPR011989">
    <property type="entry name" value="ARM-like"/>
</dbReference>
<reference evidence="4" key="2">
    <citation type="journal article" date="2016" name="Sci. Rep.">
        <title>Dictyocaulus viviparus genome, variome and transcriptome elucidate lungworm biology and support future intervention.</title>
        <authorList>
            <person name="McNulty S.N."/>
            <person name="Strube C."/>
            <person name="Rosa B.A."/>
            <person name="Martin J.C."/>
            <person name="Tyagi R."/>
            <person name="Choi Y.J."/>
            <person name="Wang Q."/>
            <person name="Hallsworth Pepin K."/>
            <person name="Zhang X."/>
            <person name="Ozersky P."/>
            <person name="Wilson R.K."/>
            <person name="Sternberg P.W."/>
            <person name="Gasser R.B."/>
            <person name="Mitreva M."/>
        </authorList>
    </citation>
    <scope>NUCLEOTIDE SEQUENCE [LARGE SCALE GENOMIC DNA]</scope>
    <source>
        <strain evidence="4">HannoverDv2000</strain>
    </source>
</reference>
<dbReference type="GO" id="GO:0090307">
    <property type="term" value="P:mitotic spindle assembly"/>
    <property type="evidence" value="ECO:0007669"/>
    <property type="project" value="TreeGrafter"/>
</dbReference>
<dbReference type="GO" id="GO:0005815">
    <property type="term" value="C:microtubule organizing center"/>
    <property type="evidence" value="ECO:0007669"/>
    <property type="project" value="TreeGrafter"/>
</dbReference>
<dbReference type="GO" id="GO:0072686">
    <property type="term" value="C:mitotic spindle"/>
    <property type="evidence" value="ECO:0007669"/>
    <property type="project" value="TreeGrafter"/>
</dbReference>
<feature type="compositionally biased region" description="Low complexity" evidence="1">
    <location>
        <begin position="403"/>
        <end position="437"/>
    </location>
</feature>
<feature type="domain" description="TOG" evidence="2">
    <location>
        <begin position="69"/>
        <end position="305"/>
    </location>
</feature>
<feature type="compositionally biased region" description="Polar residues" evidence="1">
    <location>
        <begin position="381"/>
        <end position="402"/>
    </location>
</feature>
<dbReference type="AlphaFoldDB" id="A0A0D8Y8I8"/>
<dbReference type="STRING" id="29172.A0A0D8Y8I8"/>
<feature type="region of interest" description="Disordered" evidence="1">
    <location>
        <begin position="24"/>
        <end position="44"/>
    </location>
</feature>
<dbReference type="GO" id="GO:0005881">
    <property type="term" value="C:cytoplasmic microtubule"/>
    <property type="evidence" value="ECO:0007669"/>
    <property type="project" value="TreeGrafter"/>
</dbReference>
<feature type="region of interest" description="Disordered" evidence="1">
    <location>
        <begin position="351"/>
        <end position="466"/>
    </location>
</feature>
<gene>
    <name evidence="3" type="ORF">DICVIV_00725</name>
</gene>
<dbReference type="SUPFAM" id="SSF48371">
    <property type="entry name" value="ARM repeat"/>
    <property type="match status" value="1"/>
</dbReference>